<proteinExistence type="predicted"/>
<dbReference type="EMBL" id="JAPWGY010000011">
    <property type="protein sequence ID" value="MCZ4282801.1"/>
    <property type="molecule type" value="Genomic_DNA"/>
</dbReference>
<protein>
    <submittedName>
        <fullName evidence="1">Uncharacterized protein</fullName>
    </submittedName>
</protein>
<evidence type="ECO:0000313" key="2">
    <source>
        <dbReference type="Proteomes" id="UP001069802"/>
    </source>
</evidence>
<sequence length="191" mass="22106">SLRSFRMLEFLQGCWICLRLKAKGFNAEKLDGELYRLPSVETLYKRKFIRSRPLFSATGYLWKNPKASTGQRLTIAYVLGVYWQENYVKDKLGVAYLNLGSAIRAYEQGDVMSFLAVGYVVGSLVKENKISPPPLREQRVFIEPLYHYLGIEFEPFMQQFSAYLDTHDPFGRFESFYEGAEEGEIEGPHEM</sequence>
<accession>A0ABT4LP30</accession>
<gene>
    <name evidence="1" type="ORF">O4H49_18600</name>
</gene>
<feature type="non-terminal residue" evidence="1">
    <location>
        <position position="1"/>
    </location>
</feature>
<dbReference type="RefSeq" id="WP_269424945.1">
    <property type="nucleotide sequence ID" value="NZ_JAPWGY010000011.1"/>
</dbReference>
<organism evidence="1 2">
    <name type="scientific">Kiloniella laminariae</name>
    <dbReference type="NCBI Taxonomy" id="454162"/>
    <lineage>
        <taxon>Bacteria</taxon>
        <taxon>Pseudomonadati</taxon>
        <taxon>Pseudomonadota</taxon>
        <taxon>Alphaproteobacteria</taxon>
        <taxon>Rhodospirillales</taxon>
        <taxon>Kiloniellaceae</taxon>
        <taxon>Kiloniella</taxon>
    </lineage>
</organism>
<reference evidence="1" key="1">
    <citation type="submission" date="2022-12" db="EMBL/GenBank/DDBJ databases">
        <title>Bacterial isolates from different developmental stages of Nematostella vectensis.</title>
        <authorList>
            <person name="Fraune S."/>
        </authorList>
    </citation>
    <scope>NUCLEOTIDE SEQUENCE</scope>
    <source>
        <strain evidence="1">G21630-S1</strain>
    </source>
</reference>
<evidence type="ECO:0000313" key="1">
    <source>
        <dbReference type="EMBL" id="MCZ4282801.1"/>
    </source>
</evidence>
<name>A0ABT4LP30_9PROT</name>
<dbReference type="Proteomes" id="UP001069802">
    <property type="component" value="Unassembled WGS sequence"/>
</dbReference>
<comment type="caution">
    <text evidence="1">The sequence shown here is derived from an EMBL/GenBank/DDBJ whole genome shotgun (WGS) entry which is preliminary data.</text>
</comment>
<keyword evidence="2" id="KW-1185">Reference proteome</keyword>